<accession>A0ABM7BAA6</accession>
<keyword evidence="1" id="KW-0472">Membrane</keyword>
<sequence length="253" mass="29404">MNSYCLNCKSEISYNYCPHCGQKTSTHRYSIKHFLEHDLIHGIWHVDKGILFTLKELFTRPGHSIREYIQGKRVNYFSFVTLILLLLTLTAMLTPYVHVKVSDLVSPQSRAMMNSMEEYMTAHPKQVLIISIPIYSLFSFLWFRKSGVNFSEHLVLNSYRVIPELIVGLIISALTIFYSNTTVLALLYFGVLSTFSFTYSIWIYYQFFSAYTYTRKILLLRSAMVPITYLLLPVIIGFLFGVLKHMFTGNLNH</sequence>
<feature type="transmembrane region" description="Helical" evidence="1">
    <location>
        <begin position="155"/>
        <end position="179"/>
    </location>
</feature>
<dbReference type="InterPro" id="IPR022134">
    <property type="entry name" value="DUF3667"/>
</dbReference>
<dbReference type="EMBL" id="CP033912">
    <property type="protein sequence ID" value="AZA95680.1"/>
    <property type="molecule type" value="Genomic_DNA"/>
</dbReference>
<keyword evidence="1" id="KW-1133">Transmembrane helix</keyword>
<dbReference type="RefSeq" id="WP_123860877.1">
    <property type="nucleotide sequence ID" value="NZ_CP033912.1"/>
</dbReference>
<evidence type="ECO:0000313" key="2">
    <source>
        <dbReference type="EMBL" id="AZA95680.1"/>
    </source>
</evidence>
<feature type="transmembrane region" description="Helical" evidence="1">
    <location>
        <begin position="185"/>
        <end position="205"/>
    </location>
</feature>
<dbReference type="Proteomes" id="UP000281741">
    <property type="component" value="Chromosome"/>
</dbReference>
<protein>
    <submittedName>
        <fullName evidence="2">DUF3667 domain-containing protein</fullName>
    </submittedName>
</protein>
<feature type="transmembrane region" description="Helical" evidence="1">
    <location>
        <begin position="76"/>
        <end position="97"/>
    </location>
</feature>
<keyword evidence="1" id="KW-0812">Transmembrane</keyword>
<feature type="transmembrane region" description="Helical" evidence="1">
    <location>
        <begin position="217"/>
        <end position="243"/>
    </location>
</feature>
<keyword evidence="3" id="KW-1185">Reference proteome</keyword>
<evidence type="ECO:0000256" key="1">
    <source>
        <dbReference type="SAM" id="Phobius"/>
    </source>
</evidence>
<name>A0ABM7BAA6_9FLAO</name>
<dbReference type="Pfam" id="PF12412">
    <property type="entry name" value="DUF3667"/>
    <property type="match status" value="1"/>
</dbReference>
<reference evidence="2 3" key="1">
    <citation type="submission" date="2018-11" db="EMBL/GenBank/DDBJ databases">
        <title>Proposal to divide the Flavobacteriaceae and reorganize its genera based on Amino Acid Identity values calculated from whole genome sequences.</title>
        <authorList>
            <person name="Nicholson A.C."/>
            <person name="Gulvik C.A."/>
            <person name="Whitney A.M."/>
            <person name="Humrighouse B.W."/>
            <person name="Bell M."/>
            <person name="Holmes B."/>
            <person name="Steigerwalt A.G."/>
            <person name="Villarma A."/>
            <person name="Sheth M."/>
            <person name="Batra D."/>
            <person name="Pryor J."/>
            <person name="Bernardet J.-F."/>
            <person name="Hugo C."/>
            <person name="Kampfer P."/>
            <person name="Newman J."/>
            <person name="McQuiston J.R."/>
        </authorList>
    </citation>
    <scope>NUCLEOTIDE SEQUENCE [LARGE SCALE GENOMIC DNA]</scope>
    <source>
        <strain evidence="2 3">H5143</strain>
    </source>
</reference>
<evidence type="ECO:0000313" key="3">
    <source>
        <dbReference type="Proteomes" id="UP000281741"/>
    </source>
</evidence>
<gene>
    <name evidence="2" type="ORF">EG353_08925</name>
</gene>
<feature type="transmembrane region" description="Helical" evidence="1">
    <location>
        <begin position="126"/>
        <end position="143"/>
    </location>
</feature>
<organism evidence="2 3">
    <name type="scientific">Chryseobacterium shandongense</name>
    <dbReference type="NCBI Taxonomy" id="1493872"/>
    <lineage>
        <taxon>Bacteria</taxon>
        <taxon>Pseudomonadati</taxon>
        <taxon>Bacteroidota</taxon>
        <taxon>Flavobacteriia</taxon>
        <taxon>Flavobacteriales</taxon>
        <taxon>Weeksellaceae</taxon>
        <taxon>Chryseobacterium group</taxon>
        <taxon>Chryseobacterium</taxon>
    </lineage>
</organism>
<proteinExistence type="predicted"/>